<keyword evidence="4" id="KW-1185">Reference proteome</keyword>
<keyword evidence="2" id="KW-0472">Membrane</keyword>
<feature type="region of interest" description="Disordered" evidence="1">
    <location>
        <begin position="91"/>
        <end position="110"/>
    </location>
</feature>
<feature type="transmembrane region" description="Helical" evidence="2">
    <location>
        <begin position="36"/>
        <end position="54"/>
    </location>
</feature>
<reference evidence="3 4" key="1">
    <citation type="submission" date="2019-03" db="EMBL/GenBank/DDBJ databases">
        <title>Genomic Encyclopedia of Type Strains, Phase IV (KMG-IV): sequencing the most valuable type-strain genomes for metagenomic binning, comparative biology and taxonomic classification.</title>
        <authorList>
            <person name="Goeker M."/>
        </authorList>
    </citation>
    <scope>NUCLEOTIDE SEQUENCE [LARGE SCALE GENOMIC DNA]</scope>
    <source>
        <strain evidence="3 4">DSM 24455</strain>
    </source>
</reference>
<accession>A0A4R7KR69</accession>
<gene>
    <name evidence="3" type="ORF">EDD71_10885</name>
</gene>
<keyword evidence="2" id="KW-1133">Transmembrane helix</keyword>
<sequence>MKWLYFIMTFIILYAVSLGLYQLIKMFILNKYRINKRIVFVISMVILLLQIIFSNVLSKYVVLQFTFTILFIVFMFTYMELLKRDRIEKNKPVVGRPKPKPGRIKNMNNK</sequence>
<feature type="transmembrane region" description="Helical" evidence="2">
    <location>
        <begin position="60"/>
        <end position="81"/>
    </location>
</feature>
<organism evidence="3 4">
    <name type="scientific">Fonticella tunisiensis</name>
    <dbReference type="NCBI Taxonomy" id="1096341"/>
    <lineage>
        <taxon>Bacteria</taxon>
        <taxon>Bacillati</taxon>
        <taxon>Bacillota</taxon>
        <taxon>Clostridia</taxon>
        <taxon>Eubacteriales</taxon>
        <taxon>Clostridiaceae</taxon>
        <taxon>Fonticella</taxon>
    </lineage>
</organism>
<dbReference type="Proteomes" id="UP000295325">
    <property type="component" value="Unassembled WGS sequence"/>
</dbReference>
<evidence type="ECO:0000256" key="1">
    <source>
        <dbReference type="SAM" id="MobiDB-lite"/>
    </source>
</evidence>
<keyword evidence="2" id="KW-0812">Transmembrane</keyword>
<feature type="transmembrane region" description="Helical" evidence="2">
    <location>
        <begin position="6"/>
        <end position="24"/>
    </location>
</feature>
<dbReference type="RefSeq" id="WP_133627925.1">
    <property type="nucleotide sequence ID" value="NZ_SOAZ01000008.1"/>
</dbReference>
<evidence type="ECO:0000313" key="4">
    <source>
        <dbReference type="Proteomes" id="UP000295325"/>
    </source>
</evidence>
<dbReference type="AlphaFoldDB" id="A0A4R7KR69"/>
<name>A0A4R7KR69_9CLOT</name>
<evidence type="ECO:0000256" key="2">
    <source>
        <dbReference type="SAM" id="Phobius"/>
    </source>
</evidence>
<evidence type="ECO:0000313" key="3">
    <source>
        <dbReference type="EMBL" id="TDT61184.1"/>
    </source>
</evidence>
<protein>
    <submittedName>
        <fullName evidence="3">Uncharacterized protein</fullName>
    </submittedName>
</protein>
<dbReference type="EMBL" id="SOAZ01000008">
    <property type="protein sequence ID" value="TDT61184.1"/>
    <property type="molecule type" value="Genomic_DNA"/>
</dbReference>
<proteinExistence type="predicted"/>
<comment type="caution">
    <text evidence="3">The sequence shown here is derived from an EMBL/GenBank/DDBJ whole genome shotgun (WGS) entry which is preliminary data.</text>
</comment>